<evidence type="ECO:0008006" key="6">
    <source>
        <dbReference type="Google" id="ProtNLM"/>
    </source>
</evidence>
<dbReference type="SUPFAM" id="SSF52540">
    <property type="entry name" value="P-loop containing nucleoside triphosphate hydrolases"/>
    <property type="match status" value="1"/>
</dbReference>
<organism evidence="4 5">
    <name type="scientific">Exophiala dermatitidis (strain ATCC 34100 / CBS 525.76 / NIH/UT8656)</name>
    <name type="common">Black yeast</name>
    <name type="synonym">Wangiella dermatitidis</name>
    <dbReference type="NCBI Taxonomy" id="858893"/>
    <lineage>
        <taxon>Eukaryota</taxon>
        <taxon>Fungi</taxon>
        <taxon>Dikarya</taxon>
        <taxon>Ascomycota</taxon>
        <taxon>Pezizomycotina</taxon>
        <taxon>Eurotiomycetes</taxon>
        <taxon>Chaetothyriomycetidae</taxon>
        <taxon>Chaetothyriales</taxon>
        <taxon>Herpotrichiellaceae</taxon>
        <taxon>Exophiala</taxon>
    </lineage>
</organism>
<gene>
    <name evidence="4" type="ORF">HMPREF1120_03917</name>
</gene>
<evidence type="ECO:0000256" key="1">
    <source>
        <dbReference type="SAM" id="MobiDB-lite"/>
    </source>
</evidence>
<feature type="region of interest" description="Disordered" evidence="1">
    <location>
        <begin position="28"/>
        <end position="94"/>
    </location>
</feature>
<name>H6BV10_EXODN</name>
<evidence type="ECO:0000259" key="3">
    <source>
        <dbReference type="Pfam" id="PF24564"/>
    </source>
</evidence>
<dbReference type="RefSeq" id="XP_009156254.1">
    <property type="nucleotide sequence ID" value="XM_009158006.1"/>
</dbReference>
<dbReference type="GeneID" id="20308556"/>
<accession>H6BV10</accession>
<dbReference type="InterPro" id="IPR027417">
    <property type="entry name" value="P-loop_NTPase"/>
</dbReference>
<reference evidence="4" key="1">
    <citation type="submission" date="2011-07" db="EMBL/GenBank/DDBJ databases">
        <title>The Genome Sequence of Exophiala (Wangiella) dermatitidis NIH/UT8656.</title>
        <authorList>
            <consortium name="The Broad Institute Genome Sequencing Platform"/>
            <person name="Cuomo C."/>
            <person name="Wang Z."/>
            <person name="Hunicke-Smith S."/>
            <person name="Szanislo P.J."/>
            <person name="Earl A."/>
            <person name="Young S.K."/>
            <person name="Zeng Q."/>
            <person name="Gargeya S."/>
            <person name="Fitzgerald M."/>
            <person name="Haas B."/>
            <person name="Abouelleil A."/>
            <person name="Alvarado L."/>
            <person name="Arachchi H.M."/>
            <person name="Berlin A."/>
            <person name="Brown A."/>
            <person name="Chapman S.B."/>
            <person name="Chen Z."/>
            <person name="Dunbar C."/>
            <person name="Freedman E."/>
            <person name="Gearin G."/>
            <person name="Gellesch M."/>
            <person name="Goldberg J."/>
            <person name="Griggs A."/>
            <person name="Gujja S."/>
            <person name="Heiman D."/>
            <person name="Howarth C."/>
            <person name="Larson L."/>
            <person name="Lui A."/>
            <person name="MacDonald P.J.P."/>
            <person name="Montmayeur A."/>
            <person name="Murphy C."/>
            <person name="Neiman D."/>
            <person name="Pearson M."/>
            <person name="Priest M."/>
            <person name="Roberts A."/>
            <person name="Saif S."/>
            <person name="Shea T."/>
            <person name="Shenoy N."/>
            <person name="Sisk P."/>
            <person name="Stolte C."/>
            <person name="Sykes S."/>
            <person name="Wortman J."/>
            <person name="Nusbaum C."/>
            <person name="Birren B."/>
        </authorList>
    </citation>
    <scope>NUCLEOTIDE SEQUENCE</scope>
    <source>
        <strain evidence="4">NIH/UT8656</strain>
    </source>
</reference>
<dbReference type="InParanoid" id="H6BV10"/>
<dbReference type="Proteomes" id="UP000007304">
    <property type="component" value="Unassembled WGS sequence"/>
</dbReference>
<dbReference type="VEuPathDB" id="FungiDB:HMPREF1120_03917"/>
<dbReference type="EMBL" id="JH226132">
    <property type="protein sequence ID" value="EHY55794.1"/>
    <property type="molecule type" value="Genomic_DNA"/>
</dbReference>
<dbReference type="HOGENOM" id="CLU_010389_2_1_1"/>
<evidence type="ECO:0000313" key="4">
    <source>
        <dbReference type="EMBL" id="EHY55794.1"/>
    </source>
</evidence>
<evidence type="ECO:0000259" key="2">
    <source>
        <dbReference type="Pfam" id="PF00350"/>
    </source>
</evidence>
<feature type="domain" description="Dynamin N-terminal" evidence="2">
    <location>
        <begin position="186"/>
        <end position="432"/>
    </location>
</feature>
<dbReference type="OMA" id="YSAFCRN"/>
<dbReference type="InterPro" id="IPR045063">
    <property type="entry name" value="Dynamin_N"/>
</dbReference>
<dbReference type="Pfam" id="PF00350">
    <property type="entry name" value="Dynamin_N"/>
    <property type="match status" value="1"/>
</dbReference>
<protein>
    <recommendedName>
        <fullName evidence="6">Dynamin GTPase</fullName>
    </recommendedName>
</protein>
<keyword evidence="5" id="KW-1185">Reference proteome</keyword>
<feature type="compositionally biased region" description="Low complexity" evidence="1">
    <location>
        <begin position="33"/>
        <end position="48"/>
    </location>
</feature>
<dbReference type="InterPro" id="IPR056024">
    <property type="entry name" value="DUF7605"/>
</dbReference>
<evidence type="ECO:0000313" key="5">
    <source>
        <dbReference type="Proteomes" id="UP000007304"/>
    </source>
</evidence>
<dbReference type="Gene3D" id="3.40.50.300">
    <property type="entry name" value="P-loop containing nucleotide triphosphate hydrolases"/>
    <property type="match status" value="2"/>
</dbReference>
<dbReference type="PANTHER" id="PTHR36681:SF3">
    <property type="entry name" value="NUCLEAR GTPASE, GERMINAL CENTER-ASSOCIATED, TANDEM DUPLICATE 3"/>
    <property type="match status" value="1"/>
</dbReference>
<dbReference type="eggNOG" id="ENOG502SJYS">
    <property type="taxonomic scope" value="Eukaryota"/>
</dbReference>
<dbReference type="PANTHER" id="PTHR36681">
    <property type="entry name" value="NUCLEAR GTPASE, GERMINAL CENTER-ASSOCIATED, TANDEM DUPLICATE 3"/>
    <property type="match status" value="1"/>
</dbReference>
<dbReference type="Pfam" id="PF24564">
    <property type="entry name" value="DUF7605"/>
    <property type="match status" value="1"/>
</dbReference>
<dbReference type="STRING" id="858893.H6BV10"/>
<sequence>MSDHQSLPLSAESRALLTALLAATVKAEEDLRVSSSSARSSRGVNNSRITNRVPRRRPISSSSSMAADRESSSHEATLPVVQDDSTHSGSPLCQFGSGSLPAPCEQFDFSLEPLTDVNMIPEELPNASIFTVDIQTASQIGRQIASETASVLELVRPGCKRSGLDMLLAEAKRLSKDQSAPPLKTIAVVGGSGEGKSSVVNSLLDFPELAKTGDVGEVCTTVITEYRQKTEDQHGAITIEVEYLSKEAVKHHIEELLWSYRNQHYLDTADEKGSLRDAKGQSRLSNRDHEYIELEAERAWSALKAAFGHHSGFGREMLTSQTRKTSSIVAQLVQWSQELEWAKGIVNGKWQTTANDADECCEKVSTFMHDKFWPFTNIIRIFIDAPVLRSGVIIADLPDLYDTNLARRRLTQKYLLQVDHVLLVTNIMRAKTDASLSSSLYQDLLQHIPMEEVSAGLILKMAIVCTKIDDINMTANRRAFCGENKPISLRDMARLEEELKNAKAMDNETLAKALKRQQKTMLIRARNNHVTTALQAAYASEVRGGKLDVFCVSNKLYDKYRGSHDADLLQISGIADLRQFCTSTTKDARLLRVQNFLRSELAGLLTSVDLWATRPLRTGTSSQMHGALRGAVAGLKWQALNEVTATGIMEGRNSLHQDFVQNLFKFFERRNDEWEREAAQRSRVWTGWQWSRLKAWVLRYGSHTTVKGDKIDWNAELIWKSRTELDFQWSLLLEDCIPEAFEKLSEKIKGHTQRLTKSVEGDVPVFAHSLDLKLRAIEYELTQARQLLLQKLRSIRRNSFEPNAGSYVLAEMIPTYRSAAEKYYGHEQASRQNDIVQGRIILDGTLFPNISSRIVHDITSARQQIFNELSRSLEKLFRLDCDNLEYALDSDNKAVLHINQDRVLMELLSGRIQRLQLQHQNLLERFPQL</sequence>
<proteinExistence type="predicted"/>
<dbReference type="AlphaFoldDB" id="H6BV10"/>
<feature type="domain" description="DUF7605" evidence="3">
    <location>
        <begin position="669"/>
        <end position="841"/>
    </location>
</feature>